<feature type="domain" description="Chalcone isomerase" evidence="2">
    <location>
        <begin position="18"/>
        <end position="174"/>
    </location>
</feature>
<gene>
    <name evidence="3" type="ORF">GCM10008964_09960</name>
</gene>
<evidence type="ECO:0000313" key="3">
    <source>
        <dbReference type="EMBL" id="GAA0220428.1"/>
    </source>
</evidence>
<reference evidence="3 4" key="1">
    <citation type="journal article" date="2019" name="Int. J. Syst. Evol. Microbiol.">
        <title>The Global Catalogue of Microorganisms (GCM) 10K type strain sequencing project: providing services to taxonomists for standard genome sequencing and annotation.</title>
        <authorList>
            <consortium name="The Broad Institute Genomics Platform"/>
            <consortium name="The Broad Institute Genome Sequencing Center for Infectious Disease"/>
            <person name="Wu L."/>
            <person name="Ma J."/>
        </authorList>
    </citation>
    <scope>NUCLEOTIDE SEQUENCE [LARGE SCALE GENOMIC DNA]</scope>
    <source>
        <strain evidence="3 4">JCM 6886</strain>
    </source>
</reference>
<accession>A0ABN0TFI3</accession>
<evidence type="ECO:0000256" key="1">
    <source>
        <dbReference type="SAM" id="SignalP"/>
    </source>
</evidence>
<proteinExistence type="predicted"/>
<feature type="signal peptide" evidence="1">
    <location>
        <begin position="1"/>
        <end position="19"/>
    </location>
</feature>
<dbReference type="InterPro" id="IPR016088">
    <property type="entry name" value="Chalcone_isomerase_3-sand"/>
</dbReference>
<evidence type="ECO:0000259" key="2">
    <source>
        <dbReference type="Pfam" id="PF16036"/>
    </source>
</evidence>
<keyword evidence="4" id="KW-1185">Reference proteome</keyword>
<dbReference type="RefSeq" id="WP_286305071.1">
    <property type="nucleotide sequence ID" value="NZ_AP027741.1"/>
</dbReference>
<name>A0ABN0TFI3_9GAMM</name>
<dbReference type="Proteomes" id="UP001501476">
    <property type="component" value="Unassembled WGS sequence"/>
</dbReference>
<dbReference type="Pfam" id="PF16036">
    <property type="entry name" value="Chalcone_3"/>
    <property type="match status" value="1"/>
</dbReference>
<dbReference type="EMBL" id="BAAADG010000003">
    <property type="protein sequence ID" value="GAA0220428.1"/>
    <property type="molecule type" value="Genomic_DNA"/>
</dbReference>
<organism evidence="3 4">
    <name type="scientific">Methylophaga marina</name>
    <dbReference type="NCBI Taxonomy" id="45495"/>
    <lineage>
        <taxon>Bacteria</taxon>
        <taxon>Pseudomonadati</taxon>
        <taxon>Pseudomonadota</taxon>
        <taxon>Gammaproteobacteria</taxon>
        <taxon>Thiotrichales</taxon>
        <taxon>Piscirickettsiaceae</taxon>
        <taxon>Methylophaga</taxon>
    </lineage>
</organism>
<protein>
    <recommendedName>
        <fullName evidence="2">Chalcone isomerase domain-containing protein</fullName>
    </recommendedName>
</protein>
<keyword evidence="1" id="KW-0732">Signal</keyword>
<sequence>MLKFLVAMITMSVCTTLLAEVRFQDTVKTTSSTLQKCNETSITVMAFVDVADAAFYLPDCNFLPDIAGEKQLSFYYHRSITADDFIEASETLLERNLTSTEYSKIEDELTRFNANYQDVEDGDVYDIRKTKSGLYLLKNGQQISHSSSIELANFYYQIWFGPKPFNKGMKETLLER</sequence>
<dbReference type="Gene3D" id="3.50.70.10">
    <property type="match status" value="1"/>
</dbReference>
<evidence type="ECO:0000313" key="4">
    <source>
        <dbReference type="Proteomes" id="UP001501476"/>
    </source>
</evidence>
<feature type="chain" id="PRO_5046851160" description="Chalcone isomerase domain-containing protein" evidence="1">
    <location>
        <begin position="20"/>
        <end position="176"/>
    </location>
</feature>
<dbReference type="InterPro" id="IPR016087">
    <property type="entry name" value="Chalcone_isomerase"/>
</dbReference>
<comment type="caution">
    <text evidence="3">The sequence shown here is derived from an EMBL/GenBank/DDBJ whole genome shotgun (WGS) entry which is preliminary data.</text>
</comment>